<comment type="caution">
    <text evidence="4">The sequence shown here is derived from an EMBL/GenBank/DDBJ whole genome shotgun (WGS) entry which is preliminary data.</text>
</comment>
<organism evidence="4 5">
    <name type="scientific">Paradesertivirga mongoliensis</name>
    <dbReference type="NCBI Taxonomy" id="2100740"/>
    <lineage>
        <taxon>Bacteria</taxon>
        <taxon>Pseudomonadati</taxon>
        <taxon>Bacteroidota</taxon>
        <taxon>Sphingobacteriia</taxon>
        <taxon>Sphingobacteriales</taxon>
        <taxon>Sphingobacteriaceae</taxon>
        <taxon>Paradesertivirga</taxon>
    </lineage>
</organism>
<dbReference type="InterPro" id="IPR023753">
    <property type="entry name" value="FAD/NAD-binding_dom"/>
</dbReference>
<dbReference type="Gene3D" id="3.50.50.60">
    <property type="entry name" value="FAD/NAD(P)-binding domain"/>
    <property type="match status" value="2"/>
</dbReference>
<gene>
    <name evidence="4" type="ORF">ACFSJU_10025</name>
</gene>
<accession>A0ABW4ZL00</accession>
<keyword evidence="5" id="KW-1185">Reference proteome</keyword>
<reference evidence="5" key="1">
    <citation type="journal article" date="2019" name="Int. J. Syst. Evol. Microbiol.">
        <title>The Global Catalogue of Microorganisms (GCM) 10K type strain sequencing project: providing services to taxonomists for standard genome sequencing and annotation.</title>
        <authorList>
            <consortium name="The Broad Institute Genomics Platform"/>
            <consortium name="The Broad Institute Genome Sequencing Center for Infectious Disease"/>
            <person name="Wu L."/>
            <person name="Ma J."/>
        </authorList>
    </citation>
    <scope>NUCLEOTIDE SEQUENCE [LARGE SCALE GENOMIC DNA]</scope>
    <source>
        <strain evidence="5">KCTC 42217</strain>
    </source>
</reference>
<evidence type="ECO:0000259" key="3">
    <source>
        <dbReference type="Pfam" id="PF07992"/>
    </source>
</evidence>
<dbReference type="PRINTS" id="PR00469">
    <property type="entry name" value="PNDRDTASEII"/>
</dbReference>
<evidence type="ECO:0000313" key="4">
    <source>
        <dbReference type="EMBL" id="MFD2162728.1"/>
    </source>
</evidence>
<evidence type="ECO:0000256" key="1">
    <source>
        <dbReference type="ARBA" id="ARBA00022630"/>
    </source>
</evidence>
<name>A0ABW4ZL00_9SPHI</name>
<dbReference type="PRINTS" id="PR00368">
    <property type="entry name" value="FADPNR"/>
</dbReference>
<protein>
    <submittedName>
        <fullName evidence="4">NAD(P)/FAD-dependent oxidoreductase</fullName>
    </submittedName>
</protein>
<dbReference type="SUPFAM" id="SSF51905">
    <property type="entry name" value="FAD/NAD(P)-binding domain"/>
    <property type="match status" value="2"/>
</dbReference>
<dbReference type="EMBL" id="JBHUHZ010000001">
    <property type="protein sequence ID" value="MFD2162728.1"/>
    <property type="molecule type" value="Genomic_DNA"/>
</dbReference>
<dbReference type="InterPro" id="IPR036188">
    <property type="entry name" value="FAD/NAD-bd_sf"/>
</dbReference>
<sequence length="302" mass="32916">MTNKPDFDVIIIGGSYSGLSAAMALGRSLRRVLVIDGGSPCNRQTPHSHNFITHDGKTPAEISLLARQQVGAYETVRFHNGLAIKGVSIPNGFEIETESGEVFQTGKIIFATGIKDLMPKMEGFAECWGISVIHCPYCHGYEVKNEVTGILDAGDAAMHLAPLVKNLTRKLSIFTNGKSSLSEEQRKKLATHDIKVIETEIDRIEHIEGQIQHLIFTDGSSTPLKALYAKLPFVQHTDIPQKFGCELTEHGFIKTDAFLQTTIPGVYACGDCTTPMRSVASAVTTGNLAGAMANRQLCEEHF</sequence>
<dbReference type="Pfam" id="PF07992">
    <property type="entry name" value="Pyr_redox_2"/>
    <property type="match status" value="1"/>
</dbReference>
<proteinExistence type="predicted"/>
<keyword evidence="2" id="KW-0560">Oxidoreductase</keyword>
<feature type="domain" description="FAD/NAD(P)-binding" evidence="3">
    <location>
        <begin position="7"/>
        <end position="286"/>
    </location>
</feature>
<evidence type="ECO:0000256" key="2">
    <source>
        <dbReference type="ARBA" id="ARBA00023002"/>
    </source>
</evidence>
<keyword evidence="1" id="KW-0285">Flavoprotein</keyword>
<dbReference type="RefSeq" id="WP_255903026.1">
    <property type="nucleotide sequence ID" value="NZ_JAFMZO010000003.1"/>
</dbReference>
<dbReference type="InterPro" id="IPR050097">
    <property type="entry name" value="Ferredoxin-NADP_redctase_2"/>
</dbReference>
<dbReference type="Proteomes" id="UP001597387">
    <property type="component" value="Unassembled WGS sequence"/>
</dbReference>
<evidence type="ECO:0000313" key="5">
    <source>
        <dbReference type="Proteomes" id="UP001597387"/>
    </source>
</evidence>
<dbReference type="PANTHER" id="PTHR48105">
    <property type="entry name" value="THIOREDOXIN REDUCTASE 1-RELATED-RELATED"/>
    <property type="match status" value="1"/>
</dbReference>